<name>A0A7C3VFV5_9CYAN</name>
<proteinExistence type="predicted"/>
<evidence type="ECO:0000313" key="1">
    <source>
        <dbReference type="EMBL" id="HGF99998.1"/>
    </source>
</evidence>
<dbReference type="EMBL" id="DSPX01000043">
    <property type="protein sequence ID" value="HGF99998.1"/>
    <property type="molecule type" value="Genomic_DNA"/>
</dbReference>
<accession>A0A7C3VFV5</accession>
<sequence>MKKVQLNDLPLQVLAGQEALEVEHEGKLLGYFYPVRQRDTAADDELWDRLDEALDRAAAESGMSRDELIDALDPRKPFPFETAVASK</sequence>
<comment type="caution">
    <text evidence="1">The sequence shown here is derived from an EMBL/GenBank/DDBJ whole genome shotgun (WGS) entry which is preliminary data.</text>
</comment>
<dbReference type="AlphaFoldDB" id="A0A7C3VFV5"/>
<gene>
    <name evidence="1" type="ORF">ENR15_04875</name>
</gene>
<protein>
    <submittedName>
        <fullName evidence="1">Uncharacterized protein</fullName>
    </submittedName>
</protein>
<organism evidence="1">
    <name type="scientific">Planktothricoides sp. SpSt-374</name>
    <dbReference type="NCBI Taxonomy" id="2282167"/>
    <lineage>
        <taxon>Bacteria</taxon>
        <taxon>Bacillati</taxon>
        <taxon>Cyanobacteriota</taxon>
        <taxon>Cyanophyceae</taxon>
        <taxon>Oscillatoriophycideae</taxon>
        <taxon>Oscillatoriales</taxon>
        <taxon>Oscillatoriaceae</taxon>
        <taxon>Planktothricoides</taxon>
    </lineage>
</organism>
<reference evidence="1" key="1">
    <citation type="journal article" date="2020" name="mSystems">
        <title>Genome- and Community-Level Interaction Insights into Carbon Utilization and Element Cycling Functions of Hydrothermarchaeota in Hydrothermal Sediment.</title>
        <authorList>
            <person name="Zhou Z."/>
            <person name="Liu Y."/>
            <person name="Xu W."/>
            <person name="Pan J."/>
            <person name="Luo Z.H."/>
            <person name="Li M."/>
        </authorList>
    </citation>
    <scope>NUCLEOTIDE SEQUENCE [LARGE SCALE GENOMIC DNA]</scope>
    <source>
        <strain evidence="1">SpSt-374</strain>
    </source>
</reference>